<dbReference type="KEGG" id="bcou:IC761_04945"/>
<name>A0A7S9H0I9_9BRAD</name>
<sequence length="78" mass="8584">MKRTTGSDAFILAAGDDRIGRPQKSTAENPVAFTENVAEISERGQAADIRASIPLVSAMVAKMRFVRLKYRARLLYQG</sequence>
<keyword evidence="2" id="KW-1185">Reference proteome</keyword>
<accession>A0A7S9H0I9</accession>
<dbReference type="RefSeq" id="WP_195802173.1">
    <property type="nucleotide sequence ID" value="NZ_CP061379.1"/>
</dbReference>
<evidence type="ECO:0000313" key="1">
    <source>
        <dbReference type="EMBL" id="QPF92638.1"/>
    </source>
</evidence>
<dbReference type="EMBL" id="CP061379">
    <property type="protein sequence ID" value="QPF92638.1"/>
    <property type="molecule type" value="Genomic_DNA"/>
</dbReference>
<proteinExistence type="predicted"/>
<protein>
    <submittedName>
        <fullName evidence="1">Uncharacterized protein</fullName>
    </submittedName>
</protein>
<organism evidence="1 2">
    <name type="scientific">Bradyrhizobium commune</name>
    <dbReference type="NCBI Taxonomy" id="83627"/>
    <lineage>
        <taxon>Bacteria</taxon>
        <taxon>Pseudomonadati</taxon>
        <taxon>Pseudomonadota</taxon>
        <taxon>Alphaproteobacteria</taxon>
        <taxon>Hyphomicrobiales</taxon>
        <taxon>Nitrobacteraceae</taxon>
        <taxon>Bradyrhizobium</taxon>
    </lineage>
</organism>
<dbReference type="AlphaFoldDB" id="A0A7S9H0I9"/>
<reference evidence="1 2" key="1">
    <citation type="submission" date="2020-09" db="EMBL/GenBank/DDBJ databases">
        <title>Complete genomes of bradyrhizobia occurring on native shrubby legumes in Australia.</title>
        <authorList>
            <person name="Lafay B."/>
        </authorList>
    </citation>
    <scope>NUCLEOTIDE SEQUENCE [LARGE SCALE GENOMIC DNA]</scope>
    <source>
        <strain evidence="1 2">BDV5040</strain>
    </source>
</reference>
<dbReference type="Proteomes" id="UP000594621">
    <property type="component" value="Chromosome"/>
</dbReference>
<gene>
    <name evidence="1" type="ORF">IC761_04945</name>
</gene>
<evidence type="ECO:0000313" key="2">
    <source>
        <dbReference type="Proteomes" id="UP000594621"/>
    </source>
</evidence>